<dbReference type="AlphaFoldDB" id="A0A9R1VI29"/>
<accession>A0A9R1VI29</accession>
<evidence type="ECO:0000313" key="1">
    <source>
        <dbReference type="EMBL" id="KAJ0207652.1"/>
    </source>
</evidence>
<comment type="caution">
    <text evidence="1">The sequence shown here is derived from an EMBL/GenBank/DDBJ whole genome shotgun (WGS) entry which is preliminary data.</text>
</comment>
<keyword evidence="2" id="KW-1185">Reference proteome</keyword>
<organism evidence="1 2">
    <name type="scientific">Lactuca sativa</name>
    <name type="common">Garden lettuce</name>
    <dbReference type="NCBI Taxonomy" id="4236"/>
    <lineage>
        <taxon>Eukaryota</taxon>
        <taxon>Viridiplantae</taxon>
        <taxon>Streptophyta</taxon>
        <taxon>Embryophyta</taxon>
        <taxon>Tracheophyta</taxon>
        <taxon>Spermatophyta</taxon>
        <taxon>Magnoliopsida</taxon>
        <taxon>eudicotyledons</taxon>
        <taxon>Gunneridae</taxon>
        <taxon>Pentapetalae</taxon>
        <taxon>asterids</taxon>
        <taxon>campanulids</taxon>
        <taxon>Asterales</taxon>
        <taxon>Asteraceae</taxon>
        <taxon>Cichorioideae</taxon>
        <taxon>Cichorieae</taxon>
        <taxon>Lactucinae</taxon>
        <taxon>Lactuca</taxon>
    </lineage>
</organism>
<sequence>MSVQEPNIRNDFTCTFCLKVTKKGASRMKQHLVGGFPNVTKCPQCPDHIRKEMIDYMKIKQVERDNIQMVSRKQDLDDNYYGDEEEDCIEITGSTKLPPRKKPKLKGPIDMFSTLKLEDAIKGKILEAKRPHLYWTPCLAHCIDPMLEDIDKKNTKKKAFEIIDHRWKCQLHRPLHATGHYLNPRNFYDNKISAFCEEVMTGLYSCIERLVLNSSIQDKITTELATYQNAKALLSNKMAIRLKKTKAPVGSNMLGLVDEEIEEDIGMSGDEEGDMDMELGFDDD</sequence>
<dbReference type="Proteomes" id="UP000235145">
    <property type="component" value="Unassembled WGS sequence"/>
</dbReference>
<dbReference type="EMBL" id="NBSK02000005">
    <property type="protein sequence ID" value="KAJ0207652.1"/>
    <property type="molecule type" value="Genomic_DNA"/>
</dbReference>
<evidence type="ECO:0008006" key="3">
    <source>
        <dbReference type="Google" id="ProtNLM"/>
    </source>
</evidence>
<name>A0A9R1VI29_LACSA</name>
<protein>
    <recommendedName>
        <fullName evidence="3">DUF659 domain-containing protein</fullName>
    </recommendedName>
</protein>
<reference evidence="1 2" key="1">
    <citation type="journal article" date="2017" name="Nat. Commun.">
        <title>Genome assembly with in vitro proximity ligation data and whole-genome triplication in lettuce.</title>
        <authorList>
            <person name="Reyes-Chin-Wo S."/>
            <person name="Wang Z."/>
            <person name="Yang X."/>
            <person name="Kozik A."/>
            <person name="Arikit S."/>
            <person name="Song C."/>
            <person name="Xia L."/>
            <person name="Froenicke L."/>
            <person name="Lavelle D.O."/>
            <person name="Truco M.J."/>
            <person name="Xia R."/>
            <person name="Zhu S."/>
            <person name="Xu C."/>
            <person name="Xu H."/>
            <person name="Xu X."/>
            <person name="Cox K."/>
            <person name="Korf I."/>
            <person name="Meyers B.C."/>
            <person name="Michelmore R.W."/>
        </authorList>
    </citation>
    <scope>NUCLEOTIDE SEQUENCE [LARGE SCALE GENOMIC DNA]</scope>
    <source>
        <strain evidence="2">cv. Salinas</strain>
        <tissue evidence="1">Seedlings</tissue>
    </source>
</reference>
<evidence type="ECO:0000313" key="2">
    <source>
        <dbReference type="Proteomes" id="UP000235145"/>
    </source>
</evidence>
<dbReference type="SUPFAM" id="SSF53098">
    <property type="entry name" value="Ribonuclease H-like"/>
    <property type="match status" value="1"/>
</dbReference>
<gene>
    <name evidence="1" type="ORF">LSAT_V11C500230670</name>
</gene>
<dbReference type="InterPro" id="IPR012337">
    <property type="entry name" value="RNaseH-like_sf"/>
</dbReference>
<proteinExistence type="predicted"/>